<keyword evidence="3" id="KW-1185">Reference proteome</keyword>
<organism evidence="2 3">
    <name type="scientific">Aureibaculum flavum</name>
    <dbReference type="NCBI Taxonomy" id="2795986"/>
    <lineage>
        <taxon>Bacteria</taxon>
        <taxon>Pseudomonadati</taxon>
        <taxon>Bacteroidota</taxon>
        <taxon>Flavobacteriia</taxon>
        <taxon>Flavobacteriales</taxon>
        <taxon>Flavobacteriaceae</taxon>
        <taxon>Aureibaculum</taxon>
    </lineage>
</organism>
<evidence type="ECO:0000313" key="3">
    <source>
        <dbReference type="Proteomes" id="UP000623301"/>
    </source>
</evidence>
<comment type="caution">
    <text evidence="2">The sequence shown here is derived from an EMBL/GenBank/DDBJ whole genome shotgun (WGS) entry which is preliminary data.</text>
</comment>
<feature type="chain" id="PRO_5047171255" description="Lipoprotein" evidence="1">
    <location>
        <begin position="18"/>
        <end position="197"/>
    </location>
</feature>
<accession>A0ABS0WS50</accession>
<dbReference type="EMBL" id="JAEHFJ010000005">
    <property type="protein sequence ID" value="MBJ2174756.1"/>
    <property type="molecule type" value="Genomic_DNA"/>
</dbReference>
<sequence>MNYLKIVYFLVFILALASCKKNENNVVNDSTTANDSIVDTDKRTIRAIGETLSPDGKETVKDWEEYQLLDDFLDNFYSSSPNEALNLSKELSHTTKQLIDSLKIDRFKQPDVSIRLNVIHNYALRLADMSTIPNINPSEVQDETQNILDAFSSLNKKINNLAKQEKLEKELKGFTAPILIEKDSLNSPKLSPPQGLK</sequence>
<protein>
    <recommendedName>
        <fullName evidence="4">Lipoprotein</fullName>
    </recommendedName>
</protein>
<keyword evidence="1" id="KW-0732">Signal</keyword>
<reference evidence="2 3" key="1">
    <citation type="submission" date="2020-12" db="EMBL/GenBank/DDBJ databases">
        <title>Aureibaculum luteum sp. nov. and Aureibaculum flavum sp. nov., novel members of the family Flavobacteriaceae isolated from Antarctic intertidal sediments.</title>
        <authorList>
            <person name="He X."/>
            <person name="Zhang X."/>
        </authorList>
    </citation>
    <scope>NUCLEOTIDE SEQUENCE [LARGE SCALE GENOMIC DNA]</scope>
    <source>
        <strain evidence="2 3">A20</strain>
    </source>
</reference>
<evidence type="ECO:0008006" key="4">
    <source>
        <dbReference type="Google" id="ProtNLM"/>
    </source>
</evidence>
<dbReference type="RefSeq" id="WP_198841488.1">
    <property type="nucleotide sequence ID" value="NZ_JAEHFJ010000005.1"/>
</dbReference>
<name>A0ABS0WS50_9FLAO</name>
<dbReference type="Proteomes" id="UP000623301">
    <property type="component" value="Unassembled WGS sequence"/>
</dbReference>
<evidence type="ECO:0000256" key="1">
    <source>
        <dbReference type="SAM" id="SignalP"/>
    </source>
</evidence>
<evidence type="ECO:0000313" key="2">
    <source>
        <dbReference type="EMBL" id="MBJ2174756.1"/>
    </source>
</evidence>
<proteinExistence type="predicted"/>
<feature type="signal peptide" evidence="1">
    <location>
        <begin position="1"/>
        <end position="17"/>
    </location>
</feature>
<gene>
    <name evidence="2" type="ORF">JBL43_10945</name>
</gene>
<dbReference type="PROSITE" id="PS51257">
    <property type="entry name" value="PROKAR_LIPOPROTEIN"/>
    <property type="match status" value="1"/>
</dbReference>